<reference evidence="2" key="1">
    <citation type="submission" date="2021-01" db="EMBL/GenBank/DDBJ databases">
        <title>Whole genome shotgun sequence of Rhizocola hellebori NBRC 109834.</title>
        <authorList>
            <person name="Komaki H."/>
            <person name="Tamura T."/>
        </authorList>
    </citation>
    <scope>NUCLEOTIDE SEQUENCE</scope>
    <source>
        <strain evidence="2">NBRC 109834</strain>
    </source>
</reference>
<feature type="transmembrane region" description="Helical" evidence="1">
    <location>
        <begin position="32"/>
        <end position="52"/>
    </location>
</feature>
<gene>
    <name evidence="2" type="ORF">Rhe02_42630</name>
</gene>
<dbReference type="RefSeq" id="WP_203910018.1">
    <property type="nucleotide sequence ID" value="NZ_BONY01000025.1"/>
</dbReference>
<name>A0A8J3Q946_9ACTN</name>
<feature type="transmembrane region" description="Helical" evidence="1">
    <location>
        <begin position="164"/>
        <end position="187"/>
    </location>
</feature>
<sequence>MTAAIWWGVLASATLFAGQALARPLARSPRVTGLIMGFGAGTLLSAIAYELVPESNIGNGTTDAIKIAAWLLVGALAYYLGDQLLDGRGGSVRGQIRPSTGAGSGKAMFLGALLDGIPEAFIIGLGLAAGGSISWAFLLAVALSNIPQGVAGTTGLKSAGVRDLRIFAMWTSLTIASGLAAGLGFWVADKAPGAGLGANAFAAGALLMMLADSMIPEAYEHGGRAVGLLTVLGFLTAAALSVAQ</sequence>
<proteinExistence type="predicted"/>
<accession>A0A8J3Q946</accession>
<evidence type="ECO:0000313" key="2">
    <source>
        <dbReference type="EMBL" id="GIH06196.1"/>
    </source>
</evidence>
<feature type="transmembrane region" description="Helical" evidence="1">
    <location>
        <begin position="120"/>
        <end position="143"/>
    </location>
</feature>
<dbReference type="EMBL" id="BONY01000025">
    <property type="protein sequence ID" value="GIH06196.1"/>
    <property type="molecule type" value="Genomic_DNA"/>
</dbReference>
<keyword evidence="3" id="KW-1185">Reference proteome</keyword>
<feature type="transmembrane region" description="Helical" evidence="1">
    <location>
        <begin position="193"/>
        <end position="211"/>
    </location>
</feature>
<comment type="caution">
    <text evidence="2">The sequence shown here is derived from an EMBL/GenBank/DDBJ whole genome shotgun (WGS) entry which is preliminary data.</text>
</comment>
<dbReference type="Proteomes" id="UP000612899">
    <property type="component" value="Unassembled WGS sequence"/>
</dbReference>
<keyword evidence="1" id="KW-1133">Transmembrane helix</keyword>
<protein>
    <recommendedName>
        <fullName evidence="4">ZIP family zinc transporter</fullName>
    </recommendedName>
</protein>
<evidence type="ECO:0000313" key="3">
    <source>
        <dbReference type="Proteomes" id="UP000612899"/>
    </source>
</evidence>
<evidence type="ECO:0000256" key="1">
    <source>
        <dbReference type="SAM" id="Phobius"/>
    </source>
</evidence>
<dbReference type="AlphaFoldDB" id="A0A8J3Q946"/>
<evidence type="ECO:0008006" key="4">
    <source>
        <dbReference type="Google" id="ProtNLM"/>
    </source>
</evidence>
<keyword evidence="1" id="KW-0812">Transmembrane</keyword>
<organism evidence="2 3">
    <name type="scientific">Rhizocola hellebori</name>
    <dbReference type="NCBI Taxonomy" id="1392758"/>
    <lineage>
        <taxon>Bacteria</taxon>
        <taxon>Bacillati</taxon>
        <taxon>Actinomycetota</taxon>
        <taxon>Actinomycetes</taxon>
        <taxon>Micromonosporales</taxon>
        <taxon>Micromonosporaceae</taxon>
        <taxon>Rhizocola</taxon>
    </lineage>
</organism>
<feature type="transmembrane region" description="Helical" evidence="1">
    <location>
        <begin position="223"/>
        <end position="243"/>
    </location>
</feature>
<keyword evidence="1" id="KW-0472">Membrane</keyword>
<feature type="transmembrane region" description="Helical" evidence="1">
    <location>
        <begin position="64"/>
        <end position="81"/>
    </location>
</feature>